<feature type="domain" description="N-acetyltransferase" evidence="1">
    <location>
        <begin position="117"/>
        <end position="248"/>
    </location>
</feature>
<dbReference type="InterPro" id="IPR016181">
    <property type="entry name" value="Acyl_CoA_acyltransferase"/>
</dbReference>
<dbReference type="Pfam" id="PF24553">
    <property type="entry name" value="Rv0428c_C"/>
    <property type="match status" value="1"/>
</dbReference>
<dbReference type="Proteomes" id="UP000476030">
    <property type="component" value="Unassembled WGS sequence"/>
</dbReference>
<dbReference type="CDD" id="cd04301">
    <property type="entry name" value="NAT_SF"/>
    <property type="match status" value="1"/>
</dbReference>
<keyword evidence="3" id="KW-1185">Reference proteome</keyword>
<dbReference type="AlphaFoldDB" id="A0A6L8WA26"/>
<dbReference type="SUPFAM" id="SSF55729">
    <property type="entry name" value="Acyl-CoA N-acyltransferases (Nat)"/>
    <property type="match status" value="1"/>
</dbReference>
<sequence length="248" mass="28031">MLQRIAEIEDHSLSAIPALRTDVYDGWQLRFARNHTRRANSVNVVSPGELPLNEKIKHCETAYAKEGQPCHFRLTPLADEGLDEALAARSYGLYGETEVRICNLDKVPVSGTHTDVVDFDAKENFWLNGVAALTGQDKEKQAVFREMVSLIDLDIQAVAILRGKEIVACGMGVQSSRCIGLFEFATHPNFRRRGFAGRIARHMLSKAKTQGLTQAYLQVVTDNIMGKQFWKQVGFRESLYRYHYRSKL</sequence>
<dbReference type="GO" id="GO:0016747">
    <property type="term" value="F:acyltransferase activity, transferring groups other than amino-acyl groups"/>
    <property type="evidence" value="ECO:0007669"/>
    <property type="project" value="InterPro"/>
</dbReference>
<dbReference type="InterPro" id="IPR056935">
    <property type="entry name" value="Rv0428c-like_C"/>
</dbReference>
<proteinExistence type="predicted"/>
<evidence type="ECO:0000313" key="3">
    <source>
        <dbReference type="Proteomes" id="UP000476030"/>
    </source>
</evidence>
<evidence type="ECO:0000313" key="2">
    <source>
        <dbReference type="EMBL" id="MZR31322.1"/>
    </source>
</evidence>
<organism evidence="2 3">
    <name type="scientific">Sneathiella litorea</name>
    <dbReference type="NCBI Taxonomy" id="2606216"/>
    <lineage>
        <taxon>Bacteria</taxon>
        <taxon>Pseudomonadati</taxon>
        <taxon>Pseudomonadota</taxon>
        <taxon>Alphaproteobacteria</taxon>
        <taxon>Sneathiellales</taxon>
        <taxon>Sneathiellaceae</taxon>
        <taxon>Sneathiella</taxon>
    </lineage>
</organism>
<evidence type="ECO:0000259" key="1">
    <source>
        <dbReference type="PROSITE" id="PS51186"/>
    </source>
</evidence>
<accession>A0A6L8WA26</accession>
<keyword evidence="2" id="KW-0808">Transferase</keyword>
<comment type="caution">
    <text evidence="2">The sequence shown here is derived from an EMBL/GenBank/DDBJ whole genome shotgun (WGS) entry which is preliminary data.</text>
</comment>
<dbReference type="PROSITE" id="PS51186">
    <property type="entry name" value="GNAT"/>
    <property type="match status" value="1"/>
</dbReference>
<dbReference type="EMBL" id="WTUW01000002">
    <property type="protein sequence ID" value="MZR31322.1"/>
    <property type="molecule type" value="Genomic_DNA"/>
</dbReference>
<dbReference type="Gene3D" id="3.40.630.30">
    <property type="match status" value="1"/>
</dbReference>
<name>A0A6L8WA26_9PROT</name>
<dbReference type="InterPro" id="IPR000182">
    <property type="entry name" value="GNAT_dom"/>
</dbReference>
<reference evidence="2 3" key="1">
    <citation type="submission" date="2019-12" db="EMBL/GenBank/DDBJ databases">
        <title>Snethiella sp. nov. sp. isolated from sea sand.</title>
        <authorList>
            <person name="Kim J."/>
            <person name="Jeong S.E."/>
            <person name="Jung H.S."/>
            <person name="Jeon C.O."/>
        </authorList>
    </citation>
    <scope>NUCLEOTIDE SEQUENCE [LARGE SCALE GENOMIC DNA]</scope>
    <source>
        <strain evidence="2 3">DP05</strain>
    </source>
</reference>
<dbReference type="RefSeq" id="WP_161315837.1">
    <property type="nucleotide sequence ID" value="NZ_WTUW01000002.1"/>
</dbReference>
<protein>
    <submittedName>
        <fullName evidence="2">GNAT family N-acetyltransferase</fullName>
    </submittedName>
</protein>
<gene>
    <name evidence="2" type="ORF">GQE98_11830</name>
</gene>